<feature type="compositionally biased region" description="Gly residues" evidence="4">
    <location>
        <begin position="193"/>
        <end position="205"/>
    </location>
</feature>
<dbReference type="AlphaFoldDB" id="B9GAV2"/>
<evidence type="ECO:0000256" key="3">
    <source>
        <dbReference type="PROSITE-ProRule" id="PRU01191"/>
    </source>
</evidence>
<gene>
    <name evidence="5" type="ORF">OsJ_34005</name>
</gene>
<dbReference type="EMBL" id="CM000148">
    <property type="protein sequence ID" value="EEE52158.1"/>
    <property type="molecule type" value="Genomic_DNA"/>
</dbReference>
<protein>
    <submittedName>
        <fullName evidence="5">Uncharacterized protein</fullName>
    </submittedName>
</protein>
<accession>B9GAV2</accession>
<feature type="region of interest" description="Disordered" evidence="4">
    <location>
        <begin position="14"/>
        <end position="34"/>
    </location>
</feature>
<dbReference type="Proteomes" id="UP000007752">
    <property type="component" value="Chromosome 11"/>
</dbReference>
<reference evidence="5" key="1">
    <citation type="journal article" date="2005" name="PLoS Biol.">
        <title>The genomes of Oryza sativa: a history of duplications.</title>
        <authorList>
            <person name="Yu J."/>
            <person name="Wang J."/>
            <person name="Lin W."/>
            <person name="Li S."/>
            <person name="Li H."/>
            <person name="Zhou J."/>
            <person name="Ni P."/>
            <person name="Dong W."/>
            <person name="Hu S."/>
            <person name="Zeng C."/>
            <person name="Zhang J."/>
            <person name="Zhang Y."/>
            <person name="Li R."/>
            <person name="Xu Z."/>
            <person name="Li S."/>
            <person name="Li X."/>
            <person name="Zheng H."/>
            <person name="Cong L."/>
            <person name="Lin L."/>
            <person name="Yin J."/>
            <person name="Geng J."/>
            <person name="Li G."/>
            <person name="Shi J."/>
            <person name="Liu J."/>
            <person name="Lv H."/>
            <person name="Li J."/>
            <person name="Wang J."/>
            <person name="Deng Y."/>
            <person name="Ran L."/>
            <person name="Shi X."/>
            <person name="Wang X."/>
            <person name="Wu Q."/>
            <person name="Li C."/>
            <person name="Ren X."/>
            <person name="Wang J."/>
            <person name="Wang X."/>
            <person name="Li D."/>
            <person name="Liu D."/>
            <person name="Zhang X."/>
            <person name="Ji Z."/>
            <person name="Zhao W."/>
            <person name="Sun Y."/>
            <person name="Zhang Z."/>
            <person name="Bao J."/>
            <person name="Han Y."/>
            <person name="Dong L."/>
            <person name="Ji J."/>
            <person name="Chen P."/>
            <person name="Wu S."/>
            <person name="Liu J."/>
            <person name="Xiao Y."/>
            <person name="Bu D."/>
            <person name="Tan J."/>
            <person name="Yang L."/>
            <person name="Ye C."/>
            <person name="Zhang J."/>
            <person name="Xu J."/>
            <person name="Zhou Y."/>
            <person name="Yu Y."/>
            <person name="Zhang B."/>
            <person name="Zhuang S."/>
            <person name="Wei H."/>
            <person name="Liu B."/>
            <person name="Lei M."/>
            <person name="Yu H."/>
            <person name="Li Y."/>
            <person name="Xu H."/>
            <person name="Wei S."/>
            <person name="He X."/>
            <person name="Fang L."/>
            <person name="Zhang Z."/>
            <person name="Zhang Y."/>
            <person name="Huang X."/>
            <person name="Su Z."/>
            <person name="Tong W."/>
            <person name="Li J."/>
            <person name="Tong Z."/>
            <person name="Li S."/>
            <person name="Ye J."/>
            <person name="Wang L."/>
            <person name="Fang L."/>
            <person name="Lei T."/>
            <person name="Chen C."/>
            <person name="Chen H."/>
            <person name="Xu Z."/>
            <person name="Li H."/>
            <person name="Huang H."/>
            <person name="Zhang F."/>
            <person name="Xu H."/>
            <person name="Li N."/>
            <person name="Zhao C."/>
            <person name="Li S."/>
            <person name="Dong L."/>
            <person name="Huang Y."/>
            <person name="Li L."/>
            <person name="Xi Y."/>
            <person name="Qi Q."/>
            <person name="Li W."/>
            <person name="Zhang B."/>
            <person name="Hu W."/>
            <person name="Zhang Y."/>
            <person name="Tian X."/>
            <person name="Jiao Y."/>
            <person name="Liang X."/>
            <person name="Jin J."/>
            <person name="Gao L."/>
            <person name="Zheng W."/>
            <person name="Hao B."/>
            <person name="Liu S."/>
            <person name="Wang W."/>
            <person name="Yuan L."/>
            <person name="Cao M."/>
            <person name="McDermott J."/>
            <person name="Samudrala R."/>
            <person name="Wang J."/>
            <person name="Wong G.K."/>
            <person name="Yang H."/>
        </authorList>
    </citation>
    <scope>NUCLEOTIDE SEQUENCE [LARGE SCALE GENOMIC DNA]</scope>
</reference>
<feature type="compositionally biased region" description="Polar residues" evidence="4">
    <location>
        <begin position="25"/>
        <end position="34"/>
    </location>
</feature>
<organism evidence="5">
    <name type="scientific">Oryza sativa subsp. japonica</name>
    <name type="common">Rice</name>
    <dbReference type="NCBI Taxonomy" id="39947"/>
    <lineage>
        <taxon>Eukaryota</taxon>
        <taxon>Viridiplantae</taxon>
        <taxon>Streptophyta</taxon>
        <taxon>Embryophyta</taxon>
        <taxon>Tracheophyta</taxon>
        <taxon>Spermatophyta</taxon>
        <taxon>Magnoliopsida</taxon>
        <taxon>Liliopsida</taxon>
        <taxon>Poales</taxon>
        <taxon>Poaceae</taxon>
        <taxon>BOP clade</taxon>
        <taxon>Oryzoideae</taxon>
        <taxon>Oryzeae</taxon>
        <taxon>Oryzinae</taxon>
        <taxon>Oryza</taxon>
        <taxon>Oryza sativa</taxon>
    </lineage>
</organism>
<keyword evidence="1" id="KW-0805">Transcription regulation</keyword>
<reference evidence="5" key="2">
    <citation type="submission" date="2008-12" db="EMBL/GenBank/DDBJ databases">
        <title>Improved gene annotation of the rice (Oryza sativa) genomes.</title>
        <authorList>
            <person name="Wang J."/>
            <person name="Li R."/>
            <person name="Fan W."/>
            <person name="Huang Q."/>
            <person name="Zhang J."/>
            <person name="Zhou Y."/>
            <person name="Hu Y."/>
            <person name="Zi S."/>
            <person name="Li J."/>
            <person name="Ni P."/>
            <person name="Zheng H."/>
            <person name="Zhang Y."/>
            <person name="Zhao M."/>
            <person name="Hao Q."/>
            <person name="McDermott J."/>
            <person name="Samudrala R."/>
            <person name="Kristiansen K."/>
            <person name="Wong G.K.-S."/>
        </authorList>
    </citation>
    <scope>NUCLEOTIDE SEQUENCE</scope>
</reference>
<name>B9GAV2_ORYSJ</name>
<evidence type="ECO:0000256" key="4">
    <source>
        <dbReference type="SAM" id="MobiDB-lite"/>
    </source>
</evidence>
<dbReference type="Pfam" id="PF03514">
    <property type="entry name" value="GRAS"/>
    <property type="match status" value="2"/>
</dbReference>
<feature type="region of interest" description="Disordered" evidence="4">
    <location>
        <begin position="192"/>
        <end position="219"/>
    </location>
</feature>
<comment type="similarity">
    <text evidence="3">Belongs to the GRAS family.</text>
</comment>
<dbReference type="InterPro" id="IPR005202">
    <property type="entry name" value="TF_GRAS"/>
</dbReference>
<dbReference type="PANTHER" id="PTHR31636">
    <property type="entry name" value="OSJNBA0084A10.13 PROTEIN-RELATED"/>
    <property type="match status" value="1"/>
</dbReference>
<keyword evidence="2" id="KW-0804">Transcription</keyword>
<feature type="compositionally biased region" description="Basic residues" evidence="4">
    <location>
        <begin position="512"/>
        <end position="536"/>
    </location>
</feature>
<evidence type="ECO:0000256" key="1">
    <source>
        <dbReference type="ARBA" id="ARBA00023015"/>
    </source>
</evidence>
<dbReference type="PROSITE" id="PS50985">
    <property type="entry name" value="GRAS"/>
    <property type="match status" value="1"/>
</dbReference>
<feature type="compositionally biased region" description="Low complexity" evidence="4">
    <location>
        <begin position="541"/>
        <end position="550"/>
    </location>
</feature>
<feature type="region of interest" description="Disordered" evidence="4">
    <location>
        <begin position="512"/>
        <end position="595"/>
    </location>
</feature>
<comment type="caution">
    <text evidence="3">Lacks conserved residue(s) required for the propagation of feature annotation.</text>
</comment>
<evidence type="ECO:0000313" key="5">
    <source>
        <dbReference type="EMBL" id="EEE52158.1"/>
    </source>
</evidence>
<feature type="compositionally biased region" description="Low complexity" evidence="4">
    <location>
        <begin position="584"/>
        <end position="595"/>
    </location>
</feature>
<feature type="region of interest" description="SAW" evidence="3">
    <location>
        <begin position="707"/>
        <end position="783"/>
    </location>
</feature>
<proteinExistence type="inferred from homology"/>
<feature type="compositionally biased region" description="Basic residues" evidence="4">
    <location>
        <begin position="551"/>
        <end position="572"/>
    </location>
</feature>
<evidence type="ECO:0000256" key="2">
    <source>
        <dbReference type="ARBA" id="ARBA00023163"/>
    </source>
</evidence>
<sequence>MGTTTMLNAADMAGGGAKLQQQQAPTSPTASVSESNIVASTASADPEANDALAGLQALRFDGGGDIDDVEIQSPDIALWESIFADQIGVSGAGADFLLSMSSAAASPRRDFMACSPKRDYMVTTSSPKRDYMVTSSPKRDYMVSSPKREYMVTSPRREMATSPRRATFSNLYTSSHGGGGGGGHHLHHQSYVHGGGMEGGGGGHGAQPQYGGLAGHGKGKAQSPLHKVYINNVGGGSGGGGVKSNTPSTLSCASSYVVHGGESGLPSLPSMDPFLEEGYLGSYQLPEKAAGGVGGGGGGDINRSGASVSVVTAPASSQLLPTLSECLAMPEPAAYRGGGDEAVAAAMAVAGELPVGAFVQPEMYYGGGGEFGGEGMTPPLQHQMAADSSLHSMLGSVIQSEAEQEQDSGLQLVHLLLACADLVSKGDHPAALRHLHLLRRVASPLGDSMQRVASHFADALAARLSLLSSPTSASPSPRAAAAAAPYPFPPSPETLKVYQILYQALPLHQVRPLHRQPGHLRGVPRRGPRPRRRPRHPPGLPVAGVPPGARRAPRRPAHAAAHRGRTPARRRQGERGATSPPSPRRSASRSSFQAAAADRLERLRPAALHRRVGEALAVNAVNRLHRVPSSHLPPLLSMIRDQAPKIITLVEQEAAHNGPYFLGRFLEALHYYSAIFDSLDATFPAESTARMKVEQCLLAPEIRNVVACEGAERVARHERLERWRRLMEGRGFEAVPLSAAAVGQSQVLLGLYGAGDGYRLTEDSGCLLLGWQDRAIIAASAWRC</sequence>